<reference evidence="1" key="1">
    <citation type="submission" date="2016-10" db="EMBL/GenBank/DDBJ databases">
        <title>The High Quality Genome of Vibrio alginolyticus K01M1.</title>
        <authorList>
            <person name="Wendling C."/>
            <person name="Chibani C.M."/>
            <person name="Hertel R."/>
            <person name="Sproer C."/>
            <person name="Bunk B."/>
            <person name="Overmann J."/>
            <person name="Roth O."/>
            <person name="Liesegang H."/>
        </authorList>
    </citation>
    <scope>NUCLEOTIDE SEQUENCE</scope>
    <source>
        <strain evidence="1">K05K4</strain>
    </source>
</reference>
<gene>
    <name evidence="1" type="ORF">K05K4_19350</name>
</gene>
<dbReference type="EMBL" id="CP017902">
    <property type="protein sequence ID" value="ARP18769.1"/>
    <property type="molecule type" value="Genomic_DNA"/>
</dbReference>
<dbReference type="RefSeq" id="WP_086046894.1">
    <property type="nucleotide sequence ID" value="NZ_CP017889.1"/>
</dbReference>
<organism evidence="1">
    <name type="scientific">Vibrio alginolyticus</name>
    <dbReference type="NCBI Taxonomy" id="663"/>
    <lineage>
        <taxon>Bacteria</taxon>
        <taxon>Pseudomonadati</taxon>
        <taxon>Pseudomonadota</taxon>
        <taxon>Gammaproteobacteria</taxon>
        <taxon>Vibrionales</taxon>
        <taxon>Vibrionaceae</taxon>
        <taxon>Vibrio</taxon>
    </lineage>
</organism>
<dbReference type="Gene3D" id="3.90.1570.30">
    <property type="match status" value="1"/>
</dbReference>
<proteinExistence type="predicted"/>
<name>A0A1W6TSE5_VIBAL</name>
<evidence type="ECO:0000313" key="1">
    <source>
        <dbReference type="EMBL" id="ARP18769.1"/>
    </source>
</evidence>
<accession>A0A1W6TSE5</accession>
<dbReference type="AlphaFoldDB" id="A0A1W6TSE5"/>
<protein>
    <recommendedName>
        <fullName evidence="2">Type I restriction enzyme R protein N-terminal domain-containing protein</fullName>
    </recommendedName>
</protein>
<evidence type="ECO:0008006" key="2">
    <source>
        <dbReference type="Google" id="ProtNLM"/>
    </source>
</evidence>
<sequence length="291" mass="33600">MVLDIDFKILEDPEYKEDSVREDIIAPILRFLGFRSDNEESKIIRSKRLEHPYVMLGSSQKKLSIVPDYVLYRNQKARIVIDAKAPNEDIFSGKNVSQVYSYAIHPEVRTMAYALCNGRHFNIFHLFGTEPVRSYDLSSMSSLDWEDMKQKLSELELEKLENFSYMLDYGICFTMLGFEDDYTQMFVSLPVGVIGRVSDELFTLNIKGNFLHDREVLMSADFHVSLLGKVMEGMSDECREETINSLSRQPYCAHISQYGHHISFVGHLSEHIQKSSKGERFRPLIIDDVIA</sequence>